<dbReference type="InterPro" id="IPR036322">
    <property type="entry name" value="WD40_repeat_dom_sf"/>
</dbReference>
<evidence type="ECO:0000256" key="2">
    <source>
        <dbReference type="ARBA" id="ARBA00022737"/>
    </source>
</evidence>
<proteinExistence type="predicted"/>
<protein>
    <submittedName>
        <fullName evidence="4">Uncharacterized protein</fullName>
    </submittedName>
</protein>
<dbReference type="PANTHER" id="PTHR15574:SF39">
    <property type="entry name" value="DDB1- AND CUL4-ASSOCIATED FACTOR 6"/>
    <property type="match status" value="1"/>
</dbReference>
<dbReference type="InterPro" id="IPR045151">
    <property type="entry name" value="DCAF8"/>
</dbReference>
<name>A0ABD0YUA8_9HEMI</name>
<accession>A0ABD0YUA8</accession>
<reference evidence="4 5" key="1">
    <citation type="submission" date="2024-07" db="EMBL/GenBank/DDBJ databases">
        <title>Chromosome-level genome assembly of the water stick insect Ranatra chinensis (Heteroptera: Nepidae).</title>
        <authorList>
            <person name="Liu X."/>
        </authorList>
    </citation>
    <scope>NUCLEOTIDE SEQUENCE [LARGE SCALE GENOMIC DNA]</scope>
    <source>
        <strain evidence="4">Cailab_2021Rc</strain>
        <tissue evidence="4">Muscle</tissue>
    </source>
</reference>
<dbReference type="InterPro" id="IPR015943">
    <property type="entry name" value="WD40/YVTN_repeat-like_dom_sf"/>
</dbReference>
<evidence type="ECO:0000313" key="5">
    <source>
        <dbReference type="Proteomes" id="UP001558652"/>
    </source>
</evidence>
<feature type="region of interest" description="Disordered" evidence="3">
    <location>
        <begin position="336"/>
        <end position="474"/>
    </location>
</feature>
<dbReference type="AlphaFoldDB" id="A0ABD0YUA8"/>
<dbReference type="Gene3D" id="2.130.10.10">
    <property type="entry name" value="YVTN repeat-like/Quinoprotein amine dehydrogenase"/>
    <property type="match status" value="1"/>
</dbReference>
<organism evidence="4 5">
    <name type="scientific">Ranatra chinensis</name>
    <dbReference type="NCBI Taxonomy" id="642074"/>
    <lineage>
        <taxon>Eukaryota</taxon>
        <taxon>Metazoa</taxon>
        <taxon>Ecdysozoa</taxon>
        <taxon>Arthropoda</taxon>
        <taxon>Hexapoda</taxon>
        <taxon>Insecta</taxon>
        <taxon>Pterygota</taxon>
        <taxon>Neoptera</taxon>
        <taxon>Paraneoptera</taxon>
        <taxon>Hemiptera</taxon>
        <taxon>Heteroptera</taxon>
        <taxon>Panheteroptera</taxon>
        <taxon>Nepomorpha</taxon>
        <taxon>Nepidae</taxon>
        <taxon>Ranatrinae</taxon>
        <taxon>Ranatra</taxon>
    </lineage>
</organism>
<dbReference type="PANTHER" id="PTHR15574">
    <property type="entry name" value="WD REPEAT DOMAIN-CONTAINING FAMILY"/>
    <property type="match status" value="1"/>
</dbReference>
<gene>
    <name evidence="4" type="ORF">AAG570_006542</name>
</gene>
<comment type="caution">
    <text evidence="4">The sequence shown here is derived from an EMBL/GenBank/DDBJ whole genome shotgun (WGS) entry which is preliminary data.</text>
</comment>
<feature type="compositionally biased region" description="Polar residues" evidence="3">
    <location>
        <begin position="456"/>
        <end position="468"/>
    </location>
</feature>
<feature type="compositionally biased region" description="Acidic residues" evidence="3">
    <location>
        <begin position="256"/>
        <end position="270"/>
    </location>
</feature>
<keyword evidence="5" id="KW-1185">Reference proteome</keyword>
<feature type="compositionally biased region" description="Low complexity" evidence="3">
    <location>
        <begin position="354"/>
        <end position="374"/>
    </location>
</feature>
<dbReference type="InterPro" id="IPR001680">
    <property type="entry name" value="WD40_rpt"/>
</dbReference>
<evidence type="ECO:0000313" key="4">
    <source>
        <dbReference type="EMBL" id="KAL1139560.1"/>
    </source>
</evidence>
<keyword evidence="1" id="KW-0853">WD repeat</keyword>
<dbReference type="SMART" id="SM00320">
    <property type="entry name" value="WD40"/>
    <property type="match status" value="5"/>
</dbReference>
<evidence type="ECO:0000256" key="1">
    <source>
        <dbReference type="ARBA" id="ARBA00022574"/>
    </source>
</evidence>
<sequence length="493" mass="54070">GSKDWVERLGPLVTLPIHTGCVNCICWNETGERLLSGSDDQHLIVTHGYSYKILTNYRTSHRANIFSAKFLPCTGDMGIVSCSGDGMILYTDLMRLEETHYNIFNCHVGTTYEIATVPNDPFTFLSCGEDNTVRCFDLRVKEKCNKTRCSEDVVICCQRAVTALTVNSVSPYQLAIGCSDSTVRLYDRRMLNPRETNVVKPIDYYIAPGMEGRSYRITSLSFSPGGEDILVSYSSEHLYLFGVKNNNVTTLTPEFEPSDVSDEPMADGDEAATTSSAAPVRRLRLRGDWSDTGPDARPQNESTSSRGQARPTLHSTLMQRMTDVLSRMLNDPATRAALSQGGEDTLPEPEDQASQSEPQSHVPESQESSPSPQQTAGQDLGTQDNLVDSYPSPGEVHGGNEMEISSTVEGGPPPREGVPMDLPLPSFHSTYSSFVKQPSANQDDSDIPVEEVPVDVNSQQPSTSTVRNVGTDDHNLTDLKDQLSSMCNGFIEK</sequence>
<feature type="compositionally biased region" description="Polar residues" evidence="3">
    <location>
        <begin position="299"/>
        <end position="313"/>
    </location>
</feature>
<feature type="compositionally biased region" description="Polar residues" evidence="3">
    <location>
        <begin position="375"/>
        <end position="386"/>
    </location>
</feature>
<dbReference type="Proteomes" id="UP001558652">
    <property type="component" value="Unassembled WGS sequence"/>
</dbReference>
<feature type="region of interest" description="Disordered" evidence="3">
    <location>
        <begin position="253"/>
        <end position="313"/>
    </location>
</feature>
<evidence type="ECO:0000256" key="3">
    <source>
        <dbReference type="SAM" id="MobiDB-lite"/>
    </source>
</evidence>
<dbReference type="EMBL" id="JBFDAA010000002">
    <property type="protein sequence ID" value="KAL1139560.1"/>
    <property type="molecule type" value="Genomic_DNA"/>
</dbReference>
<feature type="compositionally biased region" description="Polar residues" evidence="3">
    <location>
        <begin position="427"/>
        <end position="442"/>
    </location>
</feature>
<dbReference type="Pfam" id="PF00400">
    <property type="entry name" value="WD40"/>
    <property type="match status" value="2"/>
</dbReference>
<dbReference type="SUPFAM" id="SSF50978">
    <property type="entry name" value="WD40 repeat-like"/>
    <property type="match status" value="1"/>
</dbReference>
<feature type="non-terminal residue" evidence="4">
    <location>
        <position position="1"/>
    </location>
</feature>
<keyword evidence="2" id="KW-0677">Repeat</keyword>
<feature type="compositionally biased region" description="Acidic residues" evidence="3">
    <location>
        <begin position="443"/>
        <end position="453"/>
    </location>
</feature>